<organism evidence="1">
    <name type="scientific">Rhizobium leguminosarum</name>
    <dbReference type="NCBI Taxonomy" id="384"/>
    <lineage>
        <taxon>Bacteria</taxon>
        <taxon>Pseudomonadati</taxon>
        <taxon>Pseudomonadota</taxon>
        <taxon>Alphaproteobacteria</taxon>
        <taxon>Hyphomicrobiales</taxon>
        <taxon>Rhizobiaceae</taxon>
        <taxon>Rhizobium/Agrobacterium group</taxon>
        <taxon>Rhizobium</taxon>
    </lineage>
</organism>
<dbReference type="AlphaFoldDB" id="A0A179BIT9"/>
<dbReference type="EMBL" id="LWBS01000391">
    <property type="protein sequence ID" value="OAP91269.1"/>
    <property type="molecule type" value="Genomic_DNA"/>
</dbReference>
<protein>
    <submittedName>
        <fullName evidence="1">Uncharacterized protein</fullName>
    </submittedName>
</protein>
<name>A0A179BIT9_RHILE</name>
<reference evidence="1" key="1">
    <citation type="submission" date="2016-04" db="EMBL/GenBank/DDBJ databases">
        <title>Fast-growing isolate from the root nodules of Vavilovia formosa.</title>
        <authorList>
            <person name="Kimeklis A."/>
            <person name="Safronova V."/>
            <person name="Belimov A."/>
            <person name="Andronov E."/>
        </authorList>
    </citation>
    <scope>NUCLEOTIDE SEQUENCE [LARGE SCALE GENOMIC DNA]</scope>
    <source>
        <strain evidence="1">Vaf-46</strain>
    </source>
</reference>
<sequence>MQVTSTLVGELTVDEVLERLDEILRKYEDLTPRGIRVSNSLHQRGISGEFRGVPIAMAPSLYPQDQIQVEFDDE</sequence>
<proteinExistence type="predicted"/>
<evidence type="ECO:0000313" key="1">
    <source>
        <dbReference type="EMBL" id="OAP91269.1"/>
    </source>
</evidence>
<comment type="caution">
    <text evidence="1">The sequence shown here is derived from an EMBL/GenBank/DDBJ whole genome shotgun (WGS) entry which is preliminary data.</text>
</comment>
<gene>
    <name evidence="1" type="ORF">A4U53_27800</name>
</gene>
<accession>A0A179BIT9</accession>